<name>A0A448I9V0_MYCCI</name>
<dbReference type="OrthoDB" id="4775331at2"/>
<organism evidence="1 2">
    <name type="scientific">Mycolicibacterium chitae</name>
    <name type="common">Mycobacterium chitae</name>
    <dbReference type="NCBI Taxonomy" id="1792"/>
    <lineage>
        <taxon>Bacteria</taxon>
        <taxon>Bacillati</taxon>
        <taxon>Actinomycetota</taxon>
        <taxon>Actinomycetes</taxon>
        <taxon>Mycobacteriales</taxon>
        <taxon>Mycobacteriaceae</taxon>
        <taxon>Mycolicibacterium</taxon>
    </lineage>
</organism>
<sequence>MTVASSTAPAVPAIVIPVIDYEPAIGAAAPAWPAPPVRRPPVRHLEAVPTGPSRRAPSPQLGSAAAFADAALRTVLEVIDRRRPPTQLRALMSSGLADSVLAFGRTAGARRGAAVLRRARVQPCDRDERAFEVAATYSRHHRTHAIACRIEWRAAASDRRWQIVALHIG</sequence>
<dbReference type="Pfam" id="PF20060">
    <property type="entry name" value="DUF6459"/>
    <property type="match status" value="1"/>
</dbReference>
<keyword evidence="2" id="KW-1185">Reference proteome</keyword>
<dbReference type="Proteomes" id="UP000282551">
    <property type="component" value="Chromosome"/>
</dbReference>
<dbReference type="InterPro" id="IPR045596">
    <property type="entry name" value="DUF6459"/>
</dbReference>
<proteinExistence type="predicted"/>
<dbReference type="RefSeq" id="WP_126334875.1">
    <property type="nucleotide sequence ID" value="NZ_AP022604.1"/>
</dbReference>
<dbReference type="EMBL" id="LR134355">
    <property type="protein sequence ID" value="VEG49171.1"/>
    <property type="molecule type" value="Genomic_DNA"/>
</dbReference>
<protein>
    <submittedName>
        <fullName evidence="1">Putative alanine, arginine and proline rich protein</fullName>
    </submittedName>
</protein>
<gene>
    <name evidence="1" type="ORF">NCTC10485_03478</name>
</gene>
<dbReference type="AlphaFoldDB" id="A0A448I9V0"/>
<accession>A0A448I9V0</accession>
<evidence type="ECO:0000313" key="2">
    <source>
        <dbReference type="Proteomes" id="UP000282551"/>
    </source>
</evidence>
<evidence type="ECO:0000313" key="1">
    <source>
        <dbReference type="EMBL" id="VEG49171.1"/>
    </source>
</evidence>
<reference evidence="1 2" key="1">
    <citation type="submission" date="2018-12" db="EMBL/GenBank/DDBJ databases">
        <authorList>
            <consortium name="Pathogen Informatics"/>
        </authorList>
    </citation>
    <scope>NUCLEOTIDE SEQUENCE [LARGE SCALE GENOMIC DNA]</scope>
    <source>
        <strain evidence="1 2">NCTC10485</strain>
    </source>
</reference>